<dbReference type="EMBL" id="OZ035838">
    <property type="protein sequence ID" value="CAL1583959.1"/>
    <property type="molecule type" value="Genomic_DNA"/>
</dbReference>
<keyword evidence="7" id="KW-0206">Cytoskeleton</keyword>
<sequence>MQAQLEFKESGSGFTMQSSEYNSFLFWRQPIAELDLCELSELGLMNSSEINVRAEEAELQDDQELAEFSAFHFWRPPLVCVDALIQDLELLL</sequence>
<dbReference type="GO" id="GO:0090200">
    <property type="term" value="P:positive regulation of release of cytochrome c from mitochondria"/>
    <property type="evidence" value="ECO:0007669"/>
    <property type="project" value="TreeGrafter"/>
</dbReference>
<dbReference type="InterPro" id="IPR026778">
    <property type="entry name" value="MLLT11_fam"/>
</dbReference>
<evidence type="ECO:0000256" key="1">
    <source>
        <dbReference type="ARBA" id="ARBA00004123"/>
    </source>
</evidence>
<keyword evidence="8" id="KW-0539">Nucleus</keyword>
<comment type="subcellular location">
    <subcellularLocation>
        <location evidence="2">Cytoplasm</location>
        <location evidence="2">Cytoskeleton</location>
        <location evidence="2">Microtubule organizing center</location>
        <location evidence="2">Centrosome</location>
    </subcellularLocation>
    <subcellularLocation>
        <location evidence="1">Nucleus</location>
    </subcellularLocation>
</comment>
<dbReference type="Pfam" id="PF15017">
    <property type="entry name" value="WRNPLPNID"/>
    <property type="match status" value="1"/>
</dbReference>
<name>A0AAV2K936_KNICA</name>
<dbReference type="GO" id="GO:0051901">
    <property type="term" value="P:positive regulation of mitochondrial depolarization"/>
    <property type="evidence" value="ECO:0007669"/>
    <property type="project" value="TreeGrafter"/>
</dbReference>
<feature type="domain" description="Putative WW-binding" evidence="9">
    <location>
        <begin position="19"/>
        <end position="77"/>
    </location>
</feature>
<dbReference type="AlphaFoldDB" id="A0AAV2K936"/>
<keyword evidence="5" id="KW-0963">Cytoplasm</keyword>
<comment type="similarity">
    <text evidence="3">Belongs to the MLLT11 family.</text>
</comment>
<keyword evidence="11" id="KW-1185">Reference proteome</keyword>
<dbReference type="GO" id="GO:0005829">
    <property type="term" value="C:cytosol"/>
    <property type="evidence" value="ECO:0007669"/>
    <property type="project" value="TreeGrafter"/>
</dbReference>
<accession>A0AAV2K936</accession>
<evidence type="ECO:0000313" key="11">
    <source>
        <dbReference type="Proteomes" id="UP001497482"/>
    </source>
</evidence>
<evidence type="ECO:0000313" key="10">
    <source>
        <dbReference type="EMBL" id="CAL1583959.1"/>
    </source>
</evidence>
<evidence type="ECO:0000256" key="6">
    <source>
        <dbReference type="ARBA" id="ARBA00022843"/>
    </source>
</evidence>
<dbReference type="GO" id="GO:0097190">
    <property type="term" value="P:apoptotic signaling pathway"/>
    <property type="evidence" value="ECO:0007669"/>
    <property type="project" value="InterPro"/>
</dbReference>
<evidence type="ECO:0000256" key="8">
    <source>
        <dbReference type="ARBA" id="ARBA00023242"/>
    </source>
</evidence>
<protein>
    <recommendedName>
        <fullName evidence="4">Protein AF1q</fullName>
    </recommendedName>
</protein>
<dbReference type="GO" id="GO:0045893">
    <property type="term" value="P:positive regulation of DNA-templated transcription"/>
    <property type="evidence" value="ECO:0007669"/>
    <property type="project" value="TreeGrafter"/>
</dbReference>
<evidence type="ECO:0000256" key="5">
    <source>
        <dbReference type="ARBA" id="ARBA00022490"/>
    </source>
</evidence>
<reference evidence="10 11" key="1">
    <citation type="submission" date="2024-04" db="EMBL/GenBank/DDBJ databases">
        <authorList>
            <person name="Waldvogel A.-M."/>
            <person name="Schoenle A."/>
        </authorList>
    </citation>
    <scope>NUCLEOTIDE SEQUENCE [LARGE SCALE GENOMIC DNA]</scope>
</reference>
<dbReference type="PANTHER" id="PTHR15404">
    <property type="entry name" value="PROTEIN AF1Q"/>
    <property type="match status" value="1"/>
</dbReference>
<evidence type="ECO:0000259" key="9">
    <source>
        <dbReference type="Pfam" id="PF15017"/>
    </source>
</evidence>
<dbReference type="InterPro" id="IPR033461">
    <property type="entry name" value="WRNPLPNID"/>
</dbReference>
<proteinExistence type="inferred from homology"/>
<evidence type="ECO:0000256" key="4">
    <source>
        <dbReference type="ARBA" id="ARBA00021807"/>
    </source>
</evidence>
<dbReference type="GO" id="GO:0005654">
    <property type="term" value="C:nucleoplasm"/>
    <property type="evidence" value="ECO:0007669"/>
    <property type="project" value="TreeGrafter"/>
</dbReference>
<dbReference type="PANTHER" id="PTHR15404:SF2">
    <property type="entry name" value="PROTEIN AF1Q"/>
    <property type="match status" value="1"/>
</dbReference>
<organism evidence="10 11">
    <name type="scientific">Knipowitschia caucasica</name>
    <name type="common">Caucasian dwarf goby</name>
    <name type="synonym">Pomatoschistus caucasicus</name>
    <dbReference type="NCBI Taxonomy" id="637954"/>
    <lineage>
        <taxon>Eukaryota</taxon>
        <taxon>Metazoa</taxon>
        <taxon>Chordata</taxon>
        <taxon>Craniata</taxon>
        <taxon>Vertebrata</taxon>
        <taxon>Euteleostomi</taxon>
        <taxon>Actinopterygii</taxon>
        <taxon>Neopterygii</taxon>
        <taxon>Teleostei</taxon>
        <taxon>Neoteleostei</taxon>
        <taxon>Acanthomorphata</taxon>
        <taxon>Gobiaria</taxon>
        <taxon>Gobiiformes</taxon>
        <taxon>Gobioidei</taxon>
        <taxon>Gobiidae</taxon>
        <taxon>Gobiinae</taxon>
        <taxon>Knipowitschia</taxon>
    </lineage>
</organism>
<evidence type="ECO:0000256" key="2">
    <source>
        <dbReference type="ARBA" id="ARBA00004300"/>
    </source>
</evidence>
<dbReference type="GO" id="GO:0005813">
    <property type="term" value="C:centrosome"/>
    <property type="evidence" value="ECO:0007669"/>
    <property type="project" value="UniProtKB-SubCell"/>
</dbReference>
<evidence type="ECO:0000256" key="3">
    <source>
        <dbReference type="ARBA" id="ARBA00008177"/>
    </source>
</evidence>
<gene>
    <name evidence="10" type="ORF">KC01_LOCUS14363</name>
</gene>
<evidence type="ECO:0000256" key="7">
    <source>
        <dbReference type="ARBA" id="ARBA00023212"/>
    </source>
</evidence>
<keyword evidence="6" id="KW-0832">Ubl conjugation</keyword>
<dbReference type="Proteomes" id="UP001497482">
    <property type="component" value="Chromosome 16"/>
</dbReference>